<dbReference type="RefSeq" id="XP_066076191.1">
    <property type="nucleotide sequence ID" value="XM_066220094.1"/>
</dbReference>
<feature type="compositionally biased region" description="Low complexity" evidence="1">
    <location>
        <begin position="96"/>
        <end position="111"/>
    </location>
</feature>
<feature type="region of interest" description="Disordered" evidence="1">
    <location>
        <begin position="1"/>
        <end position="22"/>
    </location>
</feature>
<evidence type="ECO:0000313" key="2">
    <source>
        <dbReference type="EMBL" id="WWC89428.1"/>
    </source>
</evidence>
<feature type="region of interest" description="Disordered" evidence="1">
    <location>
        <begin position="88"/>
        <end position="127"/>
    </location>
</feature>
<evidence type="ECO:0000313" key="3">
    <source>
        <dbReference type="Proteomes" id="UP001355207"/>
    </source>
</evidence>
<feature type="region of interest" description="Disordered" evidence="1">
    <location>
        <begin position="143"/>
        <end position="214"/>
    </location>
</feature>
<dbReference type="EMBL" id="CP144102">
    <property type="protein sequence ID" value="WWC89428.1"/>
    <property type="molecule type" value="Genomic_DNA"/>
</dbReference>
<name>A0AAX4JY29_9TREE</name>
<accession>A0AAX4JY29</accession>
<feature type="compositionally biased region" description="Low complexity" evidence="1">
    <location>
        <begin position="165"/>
        <end position="182"/>
    </location>
</feature>
<evidence type="ECO:0000256" key="1">
    <source>
        <dbReference type="SAM" id="MobiDB-lite"/>
    </source>
</evidence>
<dbReference type="GeneID" id="91095022"/>
<feature type="compositionally biased region" description="Polar residues" evidence="1">
    <location>
        <begin position="183"/>
        <end position="214"/>
    </location>
</feature>
<evidence type="ECO:0008006" key="4">
    <source>
        <dbReference type="Google" id="ProtNLM"/>
    </source>
</evidence>
<sequence length="270" mass="30085">MTHAPFAMFNNQNNNAMPSSSAFKVKRKRMSWGMDDEEVSKHMRVRSPTLQNSYQLPELMTDHSNSASDDDMNMDTDMDMDNDCNMAMGNSGLNAHHSNQNQHDQQSNRDNYVYSSGGSGGFLFGPGAEEDEFEYEDEMDMGATNQMKNGYPSLTPHPNPHHFSNHNQSLSSHSNYSKSNTNFRSNSPLAAQAFSQSLPGPNSSKGLLQPTYNNQPLPINASEIEKARNLHGPNCKSIPKLIMSEYPDPQTGRRSMWSICNDCGACEMAQ</sequence>
<keyword evidence="3" id="KW-1185">Reference proteome</keyword>
<dbReference type="AlphaFoldDB" id="A0AAX4JY29"/>
<reference evidence="2 3" key="1">
    <citation type="submission" date="2024-01" db="EMBL/GenBank/DDBJ databases">
        <title>Comparative genomics of Cryptococcus and Kwoniella reveals pathogenesis evolution and contrasting modes of karyotype evolution via chromosome fusion or intercentromeric recombination.</title>
        <authorList>
            <person name="Coelho M.A."/>
            <person name="David-Palma M."/>
            <person name="Shea T."/>
            <person name="Bowers K."/>
            <person name="McGinley-Smith S."/>
            <person name="Mohammad A.W."/>
            <person name="Gnirke A."/>
            <person name="Yurkov A.M."/>
            <person name="Nowrousian M."/>
            <person name="Sun S."/>
            <person name="Cuomo C.A."/>
            <person name="Heitman J."/>
        </authorList>
    </citation>
    <scope>NUCLEOTIDE SEQUENCE [LARGE SCALE GENOMIC DNA]</scope>
    <source>
        <strain evidence="2 3">CBS 6074</strain>
    </source>
</reference>
<dbReference type="Proteomes" id="UP001355207">
    <property type="component" value="Chromosome 5"/>
</dbReference>
<protein>
    <recommendedName>
        <fullName evidence="4">GATA-type domain-containing protein</fullName>
    </recommendedName>
</protein>
<organism evidence="2 3">
    <name type="scientific">Kwoniella dendrophila CBS 6074</name>
    <dbReference type="NCBI Taxonomy" id="1295534"/>
    <lineage>
        <taxon>Eukaryota</taxon>
        <taxon>Fungi</taxon>
        <taxon>Dikarya</taxon>
        <taxon>Basidiomycota</taxon>
        <taxon>Agaricomycotina</taxon>
        <taxon>Tremellomycetes</taxon>
        <taxon>Tremellales</taxon>
        <taxon>Cryptococcaceae</taxon>
        <taxon>Kwoniella</taxon>
    </lineage>
</organism>
<proteinExistence type="predicted"/>
<gene>
    <name evidence="2" type="ORF">L201_004352</name>
</gene>